<dbReference type="Proteomes" id="UP000297564">
    <property type="component" value="Unassembled WGS sequence"/>
</dbReference>
<dbReference type="RefSeq" id="WP_135286709.1">
    <property type="nucleotide sequence ID" value="NZ_SMLL01000007.1"/>
</dbReference>
<dbReference type="Pfam" id="PF03401">
    <property type="entry name" value="TctC"/>
    <property type="match status" value="1"/>
</dbReference>
<keyword evidence="2" id="KW-0732">Signal</keyword>
<comment type="caution">
    <text evidence="3">The sequence shown here is derived from an EMBL/GenBank/DDBJ whole genome shotgun (WGS) entry which is preliminary data.</text>
</comment>
<dbReference type="SUPFAM" id="SSF53850">
    <property type="entry name" value="Periplasmic binding protein-like II"/>
    <property type="match status" value="1"/>
</dbReference>
<dbReference type="PANTHER" id="PTHR42928">
    <property type="entry name" value="TRICARBOXYLATE-BINDING PROTEIN"/>
    <property type="match status" value="1"/>
</dbReference>
<dbReference type="EMBL" id="SMLL01000007">
    <property type="protein sequence ID" value="TFY97543.1"/>
    <property type="molecule type" value="Genomic_DNA"/>
</dbReference>
<keyword evidence="4" id="KW-1185">Reference proteome</keyword>
<dbReference type="OrthoDB" id="8881748at2"/>
<reference evidence="3 4" key="1">
    <citation type="submission" date="2019-03" db="EMBL/GenBank/DDBJ databases">
        <title>Ramlibacter rhizophilus CCTCC AB2015357, whole genome shotgun sequence.</title>
        <authorList>
            <person name="Zhang X."/>
            <person name="Feng G."/>
            <person name="Zhu H."/>
        </authorList>
    </citation>
    <scope>NUCLEOTIDE SEQUENCE [LARGE SCALE GENOMIC DNA]</scope>
    <source>
        <strain evidence="3 4">CCTCC AB2015357</strain>
    </source>
</reference>
<dbReference type="InterPro" id="IPR005064">
    <property type="entry name" value="BUG"/>
</dbReference>
<dbReference type="PROSITE" id="PS51318">
    <property type="entry name" value="TAT"/>
    <property type="match status" value="1"/>
</dbReference>
<evidence type="ECO:0000313" key="4">
    <source>
        <dbReference type="Proteomes" id="UP000297564"/>
    </source>
</evidence>
<evidence type="ECO:0000313" key="3">
    <source>
        <dbReference type="EMBL" id="TFY97543.1"/>
    </source>
</evidence>
<evidence type="ECO:0000256" key="2">
    <source>
        <dbReference type="SAM" id="SignalP"/>
    </source>
</evidence>
<evidence type="ECO:0000256" key="1">
    <source>
        <dbReference type="ARBA" id="ARBA00006987"/>
    </source>
</evidence>
<proteinExistence type="inferred from homology"/>
<dbReference type="InterPro" id="IPR006311">
    <property type="entry name" value="TAT_signal"/>
</dbReference>
<feature type="signal peptide" evidence="2">
    <location>
        <begin position="1"/>
        <end position="26"/>
    </location>
</feature>
<dbReference type="PANTHER" id="PTHR42928:SF5">
    <property type="entry name" value="BLR1237 PROTEIN"/>
    <property type="match status" value="1"/>
</dbReference>
<dbReference type="InterPro" id="IPR042100">
    <property type="entry name" value="Bug_dom1"/>
</dbReference>
<protein>
    <submittedName>
        <fullName evidence="3">Tripartite tricarboxylate transporter substrate binding protein</fullName>
    </submittedName>
</protein>
<feature type="chain" id="PRO_5021444525" evidence="2">
    <location>
        <begin position="27"/>
        <end position="327"/>
    </location>
</feature>
<dbReference type="AlphaFoldDB" id="A0A4Z0BGG5"/>
<dbReference type="Gene3D" id="3.40.190.10">
    <property type="entry name" value="Periplasmic binding protein-like II"/>
    <property type="match status" value="1"/>
</dbReference>
<dbReference type="PIRSF" id="PIRSF017082">
    <property type="entry name" value="YflP"/>
    <property type="match status" value="1"/>
</dbReference>
<gene>
    <name evidence="3" type="ORF">EZ242_18685</name>
</gene>
<dbReference type="Gene3D" id="3.40.190.150">
    <property type="entry name" value="Bordetella uptake gene, domain 1"/>
    <property type="match status" value="1"/>
</dbReference>
<dbReference type="CDD" id="cd07012">
    <property type="entry name" value="PBP2_Bug_TTT"/>
    <property type="match status" value="1"/>
</dbReference>
<accession>A0A4Z0BGG5</accession>
<comment type="similarity">
    <text evidence="1">Belongs to the UPF0065 (bug) family.</text>
</comment>
<name>A0A4Z0BGG5_9BURK</name>
<organism evidence="3 4">
    <name type="scientific">Ramlibacter rhizophilus</name>
    <dbReference type="NCBI Taxonomy" id="1781167"/>
    <lineage>
        <taxon>Bacteria</taxon>
        <taxon>Pseudomonadati</taxon>
        <taxon>Pseudomonadota</taxon>
        <taxon>Betaproteobacteria</taxon>
        <taxon>Burkholderiales</taxon>
        <taxon>Comamonadaceae</taxon>
        <taxon>Ramlibacter</taxon>
    </lineage>
</organism>
<sequence>MHLDRRSFSMALAAAAFGVAGGPAFAQAGFPSRPVRMVPFGTAGGPIDSLARAYADKLQARWGQPVVVDAKPGASGTIAADYVAKAPADGHTVLFTLPLTHVNNVILQPKLPYDPVKDFQPLSMLATGGPMLVAPADAPYSTVQEFVEYAKKQPRGMTYGTWGNGSTAHLFGELLKRQSGANLIHAAYKSEAAAHTDMFGKVLDFAWANPSTARNQSQGGKMKVLGIAGTRRVSAMPQVPTFAEQGFKGFDLDSWIGVYAPAGTPAPVVDAWVTALREITAMPDIAARLVAFGFEPLGNTPPQFLERYQADFPRTAELIKAAGVTPQ</sequence>